<dbReference type="RefSeq" id="WP_218112915.1">
    <property type="nucleotide sequence ID" value="NZ_CP065383.1"/>
</dbReference>
<dbReference type="GO" id="GO:0005737">
    <property type="term" value="C:cytoplasm"/>
    <property type="evidence" value="ECO:0007669"/>
    <property type="project" value="UniProtKB-SubCell"/>
</dbReference>
<feature type="region of interest" description="Disordered" evidence="7">
    <location>
        <begin position="62"/>
        <end position="81"/>
    </location>
</feature>
<dbReference type="Gene3D" id="1.10.287.1040">
    <property type="entry name" value="Exonuclease VII, small subunit"/>
    <property type="match status" value="1"/>
</dbReference>
<gene>
    <name evidence="6 8" type="primary">xseB</name>
    <name evidence="8" type="ORF">RT761_00940</name>
</gene>
<evidence type="ECO:0000256" key="6">
    <source>
        <dbReference type="HAMAP-Rule" id="MF_00337"/>
    </source>
</evidence>
<proteinExistence type="inferred from homology"/>
<comment type="catalytic activity">
    <reaction evidence="6">
        <text>Exonucleolytic cleavage in either 5'- to 3'- or 3'- to 5'-direction to yield nucleoside 5'-phosphates.</text>
        <dbReference type="EC" id="3.1.11.6"/>
    </reaction>
</comment>
<reference evidence="8 9" key="1">
    <citation type="journal article" date="2021" name="Nat. Commun.">
        <title>Isolation of a member of the candidate phylum Atribacteria reveals a unique cell membrane structure.</title>
        <authorList>
            <person name="Taiki K."/>
            <person name="Nobu M.K."/>
            <person name="Kusada H."/>
            <person name="Meng X.-Y."/>
            <person name="Hosoki N."/>
            <person name="Uematsu K."/>
            <person name="Yoshioka H."/>
            <person name="Kamagata Y."/>
            <person name="Tamaki H."/>
        </authorList>
    </citation>
    <scope>NUCLEOTIDE SEQUENCE [LARGE SCALE GENOMIC DNA]</scope>
    <source>
        <strain evidence="8 9">RT761</strain>
    </source>
</reference>
<keyword evidence="9" id="KW-1185">Reference proteome</keyword>
<keyword evidence="3 6" id="KW-0540">Nuclease</keyword>
<evidence type="ECO:0000256" key="3">
    <source>
        <dbReference type="ARBA" id="ARBA00022722"/>
    </source>
</evidence>
<dbReference type="SUPFAM" id="SSF116842">
    <property type="entry name" value="XseB-like"/>
    <property type="match status" value="1"/>
</dbReference>
<keyword evidence="2 6" id="KW-0963">Cytoplasm</keyword>
<comment type="function">
    <text evidence="6">Bidirectionally degrades single-stranded DNA into large acid-insoluble oligonucleotides, which are then degraded further into small acid-soluble oligonucleotides.</text>
</comment>
<dbReference type="AlphaFoldDB" id="A0A7T1AKQ3"/>
<evidence type="ECO:0000256" key="5">
    <source>
        <dbReference type="ARBA" id="ARBA00022839"/>
    </source>
</evidence>
<evidence type="ECO:0000313" key="8">
    <source>
        <dbReference type="EMBL" id="QPM67728.1"/>
    </source>
</evidence>
<dbReference type="GO" id="GO:0009318">
    <property type="term" value="C:exodeoxyribonuclease VII complex"/>
    <property type="evidence" value="ECO:0007669"/>
    <property type="project" value="UniProtKB-UniRule"/>
</dbReference>
<dbReference type="EC" id="3.1.11.6" evidence="6"/>
<feature type="compositionally biased region" description="Acidic residues" evidence="7">
    <location>
        <begin position="66"/>
        <end position="81"/>
    </location>
</feature>
<evidence type="ECO:0000256" key="1">
    <source>
        <dbReference type="ARBA" id="ARBA00009998"/>
    </source>
</evidence>
<comment type="subcellular location">
    <subcellularLocation>
        <location evidence="6">Cytoplasm</location>
    </subcellularLocation>
</comment>
<evidence type="ECO:0000313" key="9">
    <source>
        <dbReference type="Proteomes" id="UP000594463"/>
    </source>
</evidence>
<comment type="similarity">
    <text evidence="1 6">Belongs to the XseB family.</text>
</comment>
<dbReference type="GO" id="GO:0006308">
    <property type="term" value="P:DNA catabolic process"/>
    <property type="evidence" value="ECO:0007669"/>
    <property type="project" value="UniProtKB-UniRule"/>
</dbReference>
<dbReference type="Pfam" id="PF02609">
    <property type="entry name" value="Exonuc_VII_S"/>
    <property type="match status" value="1"/>
</dbReference>
<dbReference type="GO" id="GO:0008855">
    <property type="term" value="F:exodeoxyribonuclease VII activity"/>
    <property type="evidence" value="ECO:0007669"/>
    <property type="project" value="UniProtKB-UniRule"/>
</dbReference>
<keyword evidence="4 6" id="KW-0378">Hydrolase</keyword>
<dbReference type="HAMAP" id="MF_00337">
    <property type="entry name" value="Exonuc_7_S"/>
    <property type="match status" value="1"/>
</dbReference>
<evidence type="ECO:0000256" key="4">
    <source>
        <dbReference type="ARBA" id="ARBA00022801"/>
    </source>
</evidence>
<accession>A0A7T1AKQ3</accession>
<dbReference type="InterPro" id="IPR003761">
    <property type="entry name" value="Exonuc_VII_S"/>
</dbReference>
<dbReference type="NCBIfam" id="TIGR01280">
    <property type="entry name" value="xseB"/>
    <property type="match status" value="1"/>
</dbReference>
<dbReference type="Proteomes" id="UP000594463">
    <property type="component" value="Chromosome"/>
</dbReference>
<evidence type="ECO:0000256" key="2">
    <source>
        <dbReference type="ARBA" id="ARBA00022490"/>
    </source>
</evidence>
<organism evidence="8 9">
    <name type="scientific">Atribacter laminatus</name>
    <dbReference type="NCBI Taxonomy" id="2847778"/>
    <lineage>
        <taxon>Bacteria</taxon>
        <taxon>Pseudomonadati</taxon>
        <taxon>Atribacterota</taxon>
        <taxon>Atribacteria</taxon>
        <taxon>Atribacterales</taxon>
        <taxon>Atribacteraceae</taxon>
        <taxon>Atribacter</taxon>
    </lineage>
</organism>
<dbReference type="KEGG" id="alam:RT761_00940"/>
<dbReference type="InterPro" id="IPR037004">
    <property type="entry name" value="Exonuc_VII_ssu_sf"/>
</dbReference>
<comment type="subunit">
    <text evidence="6">Heterooligomer composed of large and small subunits.</text>
</comment>
<evidence type="ECO:0000256" key="7">
    <source>
        <dbReference type="SAM" id="MobiDB-lite"/>
    </source>
</evidence>
<sequence>MNKKDHISYKQALEELEKIVDEIENGEIDVDLLAEKVKRATVLSQICKSKLRKTQEELDKLLSEIEKEENEQQDTDPEPSS</sequence>
<name>A0A7T1AKQ3_ATRLM</name>
<protein>
    <recommendedName>
        <fullName evidence="6">Exodeoxyribonuclease 7 small subunit</fullName>
        <ecNumber evidence="6">3.1.11.6</ecNumber>
    </recommendedName>
    <alternativeName>
        <fullName evidence="6">Exodeoxyribonuclease VII small subunit</fullName>
        <shortName evidence="6">Exonuclease VII small subunit</shortName>
    </alternativeName>
</protein>
<keyword evidence="5 6" id="KW-0269">Exonuclease</keyword>
<dbReference type="EMBL" id="CP065383">
    <property type="protein sequence ID" value="QPM67728.1"/>
    <property type="molecule type" value="Genomic_DNA"/>
</dbReference>